<evidence type="ECO:0000259" key="7">
    <source>
        <dbReference type="PROSITE" id="PS51794"/>
    </source>
</evidence>
<dbReference type="KEGG" id="mbc:MYB_01020"/>
<keyword evidence="3" id="KW-0548">Nucleotidyltransferase</keyword>
<evidence type="ECO:0000256" key="6">
    <source>
        <dbReference type="SAM" id="Phobius"/>
    </source>
</evidence>
<keyword evidence="4" id="KW-0547">Nucleotide-binding</keyword>
<feature type="transmembrane region" description="Helical" evidence="6">
    <location>
        <begin position="6"/>
        <end position="30"/>
    </location>
</feature>
<gene>
    <name evidence="8" type="ORF">MYB_01020</name>
</gene>
<evidence type="ECO:0000256" key="4">
    <source>
        <dbReference type="ARBA" id="ARBA00022741"/>
    </source>
</evidence>
<dbReference type="Proteomes" id="UP000019229">
    <property type="component" value="Chromosome"/>
</dbReference>
<keyword evidence="6" id="KW-0812">Transmembrane</keyword>
<dbReference type="STRING" id="743966.MYB_01020"/>
<dbReference type="GO" id="GO:0106408">
    <property type="term" value="F:diadenylate cyclase activity"/>
    <property type="evidence" value="ECO:0007669"/>
    <property type="project" value="UniProtKB-EC"/>
</dbReference>
<keyword evidence="2" id="KW-0808">Transferase</keyword>
<reference evidence="8 9" key="1">
    <citation type="journal article" date="2014" name="Genome Announc.">
        <title>Complete Genome Sequence of Mycoplasma bovoculi Strain M165/69T (ATCC 29104).</title>
        <authorList>
            <person name="Calcutt M.J."/>
            <person name="Foecking M.F."/>
        </authorList>
    </citation>
    <scope>NUCLEOTIDE SEQUENCE [LARGE SCALE GENOMIC DNA]</scope>
    <source>
        <strain evidence="8">M165/69</strain>
    </source>
</reference>
<dbReference type="PROSITE" id="PS51794">
    <property type="entry name" value="DAC"/>
    <property type="match status" value="1"/>
</dbReference>
<comment type="catalytic activity">
    <reaction evidence="1">
        <text>2 ATP = 3',3'-c-di-AMP + 2 diphosphate</text>
        <dbReference type="Rhea" id="RHEA:35655"/>
        <dbReference type="ChEBI" id="CHEBI:30616"/>
        <dbReference type="ChEBI" id="CHEBI:33019"/>
        <dbReference type="ChEBI" id="CHEBI:71500"/>
        <dbReference type="EC" id="2.7.7.85"/>
    </reaction>
</comment>
<name>W5UTR5_9BACT</name>
<dbReference type="PANTHER" id="PTHR34185">
    <property type="entry name" value="DIADENYLATE CYCLASE"/>
    <property type="match status" value="1"/>
</dbReference>
<sequence>METAIQIVILFFVIVIFAFIAGRFIAWLVLQYKTSRKAQTQSNYNDLGISTQKKIVYELQYAIKYLSKNKIGALITIEQQVSLDQFRTDGVAIDAKISASLLIALFNKKSPLHDGAVIILNDRIAFASTYFSVSESPMSDHQYGARHRAALGIAEVTDSITIVVSETTGEVLLARHSQFLKIPNLDKFVEILEQEMSWKNE</sequence>
<dbReference type="SUPFAM" id="SSF143597">
    <property type="entry name" value="YojJ-like"/>
    <property type="match status" value="1"/>
</dbReference>
<dbReference type="InterPro" id="IPR014046">
    <property type="entry name" value="C-di-AMP_synthase"/>
</dbReference>
<dbReference type="eggNOG" id="COG1624">
    <property type="taxonomic scope" value="Bacteria"/>
</dbReference>
<evidence type="ECO:0000313" key="9">
    <source>
        <dbReference type="Proteomes" id="UP000019229"/>
    </source>
</evidence>
<dbReference type="EMBL" id="CP007154">
    <property type="protein sequence ID" value="AHH45215.1"/>
    <property type="molecule type" value="Genomic_DNA"/>
</dbReference>
<organism evidence="8 9">
    <name type="scientific">Mesomycoplasma bovoculi M165/69</name>
    <dbReference type="NCBI Taxonomy" id="743966"/>
    <lineage>
        <taxon>Bacteria</taxon>
        <taxon>Bacillati</taxon>
        <taxon>Mycoplasmatota</taxon>
        <taxon>Mycoplasmoidales</taxon>
        <taxon>Metamycoplasmataceae</taxon>
        <taxon>Mesomycoplasma</taxon>
    </lineage>
</organism>
<keyword evidence="5" id="KW-0067">ATP-binding</keyword>
<dbReference type="PATRIC" id="fig|743966.3.peg.204"/>
<feature type="domain" description="DAC" evidence="7">
    <location>
        <begin position="37"/>
        <end position="187"/>
    </location>
</feature>
<evidence type="ECO:0000256" key="2">
    <source>
        <dbReference type="ARBA" id="ARBA00022679"/>
    </source>
</evidence>
<dbReference type="PANTHER" id="PTHR34185:SF1">
    <property type="entry name" value="DIADENYLATE CYCLASE"/>
    <property type="match status" value="1"/>
</dbReference>
<proteinExistence type="predicted"/>
<dbReference type="HOGENOM" id="CLU_038561_2_1_14"/>
<keyword evidence="6" id="KW-1133">Transmembrane helix</keyword>
<dbReference type="GO" id="GO:0005524">
    <property type="term" value="F:ATP binding"/>
    <property type="evidence" value="ECO:0007669"/>
    <property type="project" value="UniProtKB-KW"/>
</dbReference>
<evidence type="ECO:0000256" key="5">
    <source>
        <dbReference type="ARBA" id="ARBA00022840"/>
    </source>
</evidence>
<dbReference type="Gene3D" id="3.40.1700.10">
    <property type="entry name" value="DNA integrity scanning protein, DisA, N-terminal domain"/>
    <property type="match status" value="1"/>
</dbReference>
<keyword evidence="9" id="KW-1185">Reference proteome</keyword>
<keyword evidence="6" id="KW-0472">Membrane</keyword>
<dbReference type="RefSeq" id="WP_022935612.1">
    <property type="nucleotide sequence ID" value="NZ_CP007154.1"/>
</dbReference>
<dbReference type="InterPro" id="IPR036888">
    <property type="entry name" value="DNA_integrity_DisA_N_sf"/>
</dbReference>
<dbReference type="AlphaFoldDB" id="W5UTR5"/>
<dbReference type="PIRSF" id="PIRSF004793">
    <property type="entry name" value="UCP004793"/>
    <property type="match status" value="1"/>
</dbReference>
<dbReference type="InterPro" id="IPR050338">
    <property type="entry name" value="DisA"/>
</dbReference>
<accession>W5UTR5</accession>
<dbReference type="InterPro" id="IPR003390">
    <property type="entry name" value="DNA_integrity_scan_DisA_N"/>
</dbReference>
<evidence type="ECO:0000256" key="1">
    <source>
        <dbReference type="ARBA" id="ARBA00000877"/>
    </source>
</evidence>
<evidence type="ECO:0000313" key="8">
    <source>
        <dbReference type="EMBL" id="AHH45215.1"/>
    </source>
</evidence>
<dbReference type="GO" id="GO:0004016">
    <property type="term" value="F:adenylate cyclase activity"/>
    <property type="evidence" value="ECO:0007669"/>
    <property type="project" value="InterPro"/>
</dbReference>
<evidence type="ECO:0000256" key="3">
    <source>
        <dbReference type="ARBA" id="ARBA00022695"/>
    </source>
</evidence>
<dbReference type="Pfam" id="PF02457">
    <property type="entry name" value="DAC"/>
    <property type="match status" value="1"/>
</dbReference>
<dbReference type="GO" id="GO:0006171">
    <property type="term" value="P:cAMP biosynthetic process"/>
    <property type="evidence" value="ECO:0007669"/>
    <property type="project" value="InterPro"/>
</dbReference>
<dbReference type="OrthoDB" id="9807385at2"/>
<protein>
    <recommendedName>
        <fullName evidence="7">DAC domain-containing protein</fullName>
    </recommendedName>
</protein>